<dbReference type="InterPro" id="IPR002677">
    <property type="entry name" value="Ribosomal_bL32"/>
</dbReference>
<evidence type="ECO:0000256" key="4">
    <source>
        <dbReference type="ARBA" id="ARBA00035178"/>
    </source>
</evidence>
<feature type="region of interest" description="Disordered" evidence="6">
    <location>
        <begin position="1"/>
        <end position="23"/>
    </location>
</feature>
<keyword evidence="3 5" id="KW-0687">Ribonucleoprotein</keyword>
<name>A0A662DKG5_UNCAE</name>
<comment type="caution">
    <text evidence="7">The sequence shown here is derived from an EMBL/GenBank/DDBJ whole genome shotgun (WGS) entry which is preliminary data.</text>
</comment>
<dbReference type="Pfam" id="PF01783">
    <property type="entry name" value="Ribosomal_L32p"/>
    <property type="match status" value="1"/>
</dbReference>
<dbReference type="GO" id="GO:0015934">
    <property type="term" value="C:large ribosomal subunit"/>
    <property type="evidence" value="ECO:0007669"/>
    <property type="project" value="InterPro"/>
</dbReference>
<dbReference type="HAMAP" id="MF_00340">
    <property type="entry name" value="Ribosomal_bL32"/>
    <property type="match status" value="1"/>
</dbReference>
<dbReference type="InterPro" id="IPR011332">
    <property type="entry name" value="Ribosomal_zn-bd"/>
</dbReference>
<reference evidence="7 8" key="1">
    <citation type="submission" date="2018-06" db="EMBL/GenBank/DDBJ databases">
        <title>Extensive metabolic versatility and redundancy in microbially diverse, dynamic hydrothermal sediments.</title>
        <authorList>
            <person name="Dombrowski N."/>
            <person name="Teske A."/>
            <person name="Baker B.J."/>
        </authorList>
    </citation>
    <scope>NUCLEOTIDE SEQUENCE [LARGE SCALE GENOMIC DNA]</scope>
    <source>
        <strain evidence="7">B3_G15</strain>
    </source>
</reference>
<evidence type="ECO:0000256" key="2">
    <source>
        <dbReference type="ARBA" id="ARBA00022980"/>
    </source>
</evidence>
<sequence>MGVPKKKTTRSRKKNRQAHQKLKSPTITFCPQCKSPKLPHFACPACGYYKGEIVRTGKKEGK</sequence>
<organism evidence="7 8">
    <name type="scientific">Aerophobetes bacterium</name>
    <dbReference type="NCBI Taxonomy" id="2030807"/>
    <lineage>
        <taxon>Bacteria</taxon>
        <taxon>Candidatus Aerophobota</taxon>
    </lineage>
</organism>
<dbReference type="Proteomes" id="UP000280417">
    <property type="component" value="Unassembled WGS sequence"/>
</dbReference>
<evidence type="ECO:0000256" key="1">
    <source>
        <dbReference type="ARBA" id="ARBA00008560"/>
    </source>
</evidence>
<evidence type="ECO:0000256" key="6">
    <source>
        <dbReference type="SAM" id="MobiDB-lite"/>
    </source>
</evidence>
<feature type="compositionally biased region" description="Basic residues" evidence="6">
    <location>
        <begin position="1"/>
        <end position="22"/>
    </location>
</feature>
<evidence type="ECO:0000256" key="3">
    <source>
        <dbReference type="ARBA" id="ARBA00023274"/>
    </source>
</evidence>
<protein>
    <recommendedName>
        <fullName evidence="4 5">Large ribosomal subunit protein bL32</fullName>
    </recommendedName>
</protein>
<dbReference type="NCBIfam" id="TIGR01031">
    <property type="entry name" value="rpmF_bact"/>
    <property type="match status" value="1"/>
</dbReference>
<evidence type="ECO:0000313" key="7">
    <source>
        <dbReference type="EMBL" id="RLE14791.1"/>
    </source>
</evidence>
<dbReference type="EMBL" id="QMQA01000029">
    <property type="protein sequence ID" value="RLE14791.1"/>
    <property type="molecule type" value="Genomic_DNA"/>
</dbReference>
<dbReference type="PANTHER" id="PTHR35534">
    <property type="entry name" value="50S RIBOSOMAL PROTEIN L32"/>
    <property type="match status" value="1"/>
</dbReference>
<dbReference type="GO" id="GO:0003735">
    <property type="term" value="F:structural constituent of ribosome"/>
    <property type="evidence" value="ECO:0007669"/>
    <property type="project" value="InterPro"/>
</dbReference>
<keyword evidence="2 5" id="KW-0689">Ribosomal protein</keyword>
<comment type="similarity">
    <text evidence="1 5">Belongs to the bacterial ribosomal protein bL32 family.</text>
</comment>
<accession>A0A662DKG5</accession>
<gene>
    <name evidence="5" type="primary">rpmF</name>
    <name evidence="7" type="ORF">DRJ04_01720</name>
</gene>
<evidence type="ECO:0000256" key="5">
    <source>
        <dbReference type="HAMAP-Rule" id="MF_00340"/>
    </source>
</evidence>
<dbReference type="InterPro" id="IPR044957">
    <property type="entry name" value="Ribosomal_bL32_bact"/>
</dbReference>
<proteinExistence type="inferred from homology"/>
<dbReference type="GO" id="GO:0006412">
    <property type="term" value="P:translation"/>
    <property type="evidence" value="ECO:0007669"/>
    <property type="project" value="UniProtKB-UniRule"/>
</dbReference>
<dbReference type="AlphaFoldDB" id="A0A662DKG5"/>
<evidence type="ECO:0000313" key="8">
    <source>
        <dbReference type="Proteomes" id="UP000280417"/>
    </source>
</evidence>
<dbReference type="PANTHER" id="PTHR35534:SF1">
    <property type="entry name" value="LARGE RIBOSOMAL SUBUNIT PROTEIN BL32"/>
    <property type="match status" value="1"/>
</dbReference>
<dbReference type="SUPFAM" id="SSF57829">
    <property type="entry name" value="Zn-binding ribosomal proteins"/>
    <property type="match status" value="1"/>
</dbReference>